<evidence type="ECO:0000313" key="4">
    <source>
        <dbReference type="EMBL" id="WDD98441.1"/>
    </source>
</evidence>
<accession>A0AAE9YRV2</accession>
<keyword evidence="2 3" id="KW-0862">Zinc</keyword>
<dbReference type="KEGG" id="tact:SG35_024800"/>
<dbReference type="GO" id="GO:0006355">
    <property type="term" value="P:regulation of DNA-templated transcription"/>
    <property type="evidence" value="ECO:0007669"/>
    <property type="project" value="InterPro"/>
</dbReference>
<comment type="similarity">
    <text evidence="3">Belongs to the DNA gyrase inhibitor YacG family.</text>
</comment>
<organism evidence="4 5">
    <name type="scientific">Thalassomonas actiniarum</name>
    <dbReference type="NCBI Taxonomy" id="485447"/>
    <lineage>
        <taxon>Bacteria</taxon>
        <taxon>Pseudomonadati</taxon>
        <taxon>Pseudomonadota</taxon>
        <taxon>Gammaproteobacteria</taxon>
        <taxon>Alteromonadales</taxon>
        <taxon>Colwelliaceae</taxon>
        <taxon>Thalassomonas</taxon>
    </lineage>
</organism>
<comment type="subunit">
    <text evidence="3">Interacts with GyrB.</text>
</comment>
<dbReference type="Proteomes" id="UP000032568">
    <property type="component" value="Chromosome"/>
</dbReference>
<feature type="binding site" evidence="3">
    <location>
        <position position="30"/>
    </location>
    <ligand>
        <name>Zn(2+)</name>
        <dbReference type="ChEBI" id="CHEBI:29105"/>
    </ligand>
</feature>
<evidence type="ECO:0000256" key="3">
    <source>
        <dbReference type="HAMAP-Rule" id="MF_00649"/>
    </source>
</evidence>
<dbReference type="Pfam" id="PF03884">
    <property type="entry name" value="YacG"/>
    <property type="match status" value="1"/>
</dbReference>
<reference evidence="4 5" key="2">
    <citation type="journal article" date="2022" name="Mar. Drugs">
        <title>Bioassay-Guided Fractionation Leads to the Detection of Cholic Acid Generated by the Rare Thalassomonas sp.</title>
        <authorList>
            <person name="Pheiffer F."/>
            <person name="Schneider Y.K."/>
            <person name="Hansen E.H."/>
            <person name="Andersen J.H."/>
            <person name="Isaksson J."/>
            <person name="Busche T."/>
            <person name="R C."/>
            <person name="Kalinowski J."/>
            <person name="Zyl L.V."/>
            <person name="Trindade M."/>
        </authorList>
    </citation>
    <scope>NUCLEOTIDE SEQUENCE [LARGE SCALE GENOMIC DNA]</scope>
    <source>
        <strain evidence="4 5">A5K-106</strain>
    </source>
</reference>
<dbReference type="PANTHER" id="PTHR36150">
    <property type="entry name" value="DNA GYRASE INHIBITOR YACG"/>
    <property type="match status" value="1"/>
</dbReference>
<dbReference type="InterPro" id="IPR005584">
    <property type="entry name" value="DNA_gyrase_inhibitor_YacG"/>
</dbReference>
<reference evidence="4 5" key="1">
    <citation type="journal article" date="2015" name="Genome Announc.">
        <title>Draft Genome Sequences of Marine Isolates of Thalassomonas viridans and Thalassomonas actiniarum.</title>
        <authorList>
            <person name="Olonade I."/>
            <person name="van Zyl L.J."/>
            <person name="Trindade M."/>
        </authorList>
    </citation>
    <scope>NUCLEOTIDE SEQUENCE [LARGE SCALE GENOMIC DNA]</scope>
    <source>
        <strain evidence="4 5">A5K-106</strain>
    </source>
</reference>
<feature type="binding site" evidence="3">
    <location>
        <position position="26"/>
    </location>
    <ligand>
        <name>Zn(2+)</name>
        <dbReference type="ChEBI" id="CHEBI:29105"/>
    </ligand>
</feature>
<dbReference type="HAMAP" id="MF_00649">
    <property type="entry name" value="DNA_gyrase_inhibitor_YacG"/>
    <property type="match status" value="1"/>
</dbReference>
<dbReference type="EMBL" id="CP059735">
    <property type="protein sequence ID" value="WDD98441.1"/>
    <property type="molecule type" value="Genomic_DNA"/>
</dbReference>
<dbReference type="SUPFAM" id="SSF57716">
    <property type="entry name" value="Glucocorticoid receptor-like (DNA-binding domain)"/>
    <property type="match status" value="1"/>
</dbReference>
<feature type="binding site" evidence="3">
    <location>
        <position position="10"/>
    </location>
    <ligand>
        <name>Zn(2+)</name>
        <dbReference type="ChEBI" id="CHEBI:29105"/>
    </ligand>
</feature>
<comment type="cofactor">
    <cofactor evidence="3">
        <name>Zn(2+)</name>
        <dbReference type="ChEBI" id="CHEBI:29105"/>
    </cofactor>
    <text evidence="3">Binds 1 zinc ion.</text>
</comment>
<evidence type="ECO:0000256" key="2">
    <source>
        <dbReference type="ARBA" id="ARBA00022833"/>
    </source>
</evidence>
<evidence type="ECO:0000256" key="1">
    <source>
        <dbReference type="ARBA" id="ARBA00022723"/>
    </source>
</evidence>
<gene>
    <name evidence="3 4" type="primary">yacG</name>
    <name evidence="4" type="ORF">SG35_024800</name>
</gene>
<keyword evidence="5" id="KW-1185">Reference proteome</keyword>
<dbReference type="PANTHER" id="PTHR36150:SF1">
    <property type="entry name" value="DNA GYRASE INHIBITOR YACG"/>
    <property type="match status" value="1"/>
</dbReference>
<feature type="binding site" evidence="3">
    <location>
        <position position="7"/>
    </location>
    <ligand>
        <name>Zn(2+)</name>
        <dbReference type="ChEBI" id="CHEBI:29105"/>
    </ligand>
</feature>
<evidence type="ECO:0000313" key="5">
    <source>
        <dbReference type="Proteomes" id="UP000032568"/>
    </source>
</evidence>
<dbReference type="GO" id="GO:0008657">
    <property type="term" value="F:DNA topoisomerase type II (double strand cut, ATP-hydrolyzing) inhibitor activity"/>
    <property type="evidence" value="ECO:0007669"/>
    <property type="project" value="UniProtKB-UniRule"/>
</dbReference>
<name>A0AAE9YRV2_9GAMM</name>
<sequence length="78" mass="9065">MTLKVPCPTCKKQVLWQSESTYRPFCSKRCQLIDLGDWAEESNKISQPIQGPEVMTEDMLDALESEFLLHNKFFVEPE</sequence>
<dbReference type="Gene3D" id="3.30.50.10">
    <property type="entry name" value="Erythroid Transcription Factor GATA-1, subunit A"/>
    <property type="match status" value="1"/>
</dbReference>
<dbReference type="RefSeq" id="WP_044835940.1">
    <property type="nucleotide sequence ID" value="NZ_CP059735.1"/>
</dbReference>
<protein>
    <recommendedName>
        <fullName evidence="3">DNA gyrase inhibitor YacG</fullName>
    </recommendedName>
</protein>
<comment type="function">
    <text evidence="3">Inhibits all the catalytic activities of DNA gyrase by preventing its interaction with DNA. Acts by binding directly to the C-terminal domain of GyrB, which probably disrupts DNA binding by the gyrase.</text>
</comment>
<dbReference type="AlphaFoldDB" id="A0AAE9YRV2"/>
<dbReference type="InterPro" id="IPR013088">
    <property type="entry name" value="Znf_NHR/GATA"/>
</dbReference>
<proteinExistence type="inferred from homology"/>
<dbReference type="GO" id="GO:0008270">
    <property type="term" value="F:zinc ion binding"/>
    <property type="evidence" value="ECO:0007669"/>
    <property type="project" value="UniProtKB-UniRule"/>
</dbReference>
<keyword evidence="1 3" id="KW-0479">Metal-binding</keyword>
<dbReference type="NCBIfam" id="NF001638">
    <property type="entry name" value="PRK00418.1"/>
    <property type="match status" value="1"/>
</dbReference>